<dbReference type="AlphaFoldDB" id="A0A343SSD2"/>
<sequence length="129" mass="13857">MVLESHRLHKAVMNMNSSKTNKTSKGFVMKAILSVLVLAASSVAMTAPAKAADPCEQVLCLYGVMTTGNVASGCSGPVGDYFNIIEKKHGSFLPDHTSRKRKKQLDKCSSAGSDVVEKINNKFGRLRGL</sequence>
<accession>A0A343SSD2</accession>
<organism evidence="1">
    <name type="scientific">Escherichia coli</name>
    <dbReference type="NCBI Taxonomy" id="562"/>
    <lineage>
        <taxon>Bacteria</taxon>
        <taxon>Pseudomonadati</taxon>
        <taxon>Pseudomonadota</taxon>
        <taxon>Gammaproteobacteria</taxon>
        <taxon>Enterobacterales</taxon>
        <taxon>Enterobacteriaceae</taxon>
        <taxon>Escherichia</taxon>
    </lineage>
</organism>
<evidence type="ECO:0000313" key="1">
    <source>
        <dbReference type="EMBL" id="AUS91612.1"/>
    </source>
</evidence>
<proteinExistence type="predicted"/>
<dbReference type="EMBL" id="MF455227">
    <property type="protein sequence ID" value="AUS91612.1"/>
    <property type="molecule type" value="Genomic_DNA"/>
</dbReference>
<reference evidence="1" key="1">
    <citation type="submission" date="2017-07" db="EMBL/GenBank/DDBJ databases">
        <title>Surveillance of three mobile colistin resistance genes mcr-1, mcr-2 and mcr-3 in pig farm, China.</title>
        <authorList>
            <person name="Wang Z."/>
            <person name="Fu Y."/>
            <person name="Schwarz S."/>
            <person name="Yin W."/>
            <person name="Zhang R."/>
            <person name="Walsh T.R."/>
            <person name="Jiang H."/>
            <person name="Wang Y."/>
        </authorList>
    </citation>
    <scope>NUCLEOTIDE SEQUENCE</scope>
    <source>
        <strain evidence="1">WZR12</strain>
        <plasmid evidence="1">pZR12</plasmid>
    </source>
</reference>
<geneLocation type="plasmid" evidence="1">
    <name>pZR12</name>
</geneLocation>
<keyword evidence="1" id="KW-0614">Plasmid</keyword>
<name>A0A343SSD2_ECOLX</name>
<protein>
    <submittedName>
        <fullName evidence="1">Uncharacterized protein</fullName>
    </submittedName>
</protein>